<feature type="chain" id="PRO_5022953958" evidence="3">
    <location>
        <begin position="18"/>
        <end position="351"/>
    </location>
</feature>
<proteinExistence type="predicted"/>
<dbReference type="PANTHER" id="PTHR11474:SF126">
    <property type="entry name" value="TYROSINASE-LIKE PROTEIN TYR-1-RELATED"/>
    <property type="match status" value="1"/>
</dbReference>
<dbReference type="Pfam" id="PF00264">
    <property type="entry name" value="Tyrosinase"/>
    <property type="match status" value="1"/>
</dbReference>
<dbReference type="Proteomes" id="UP000305067">
    <property type="component" value="Unassembled WGS sequence"/>
</dbReference>
<dbReference type="EMBL" id="ML178835">
    <property type="protein sequence ID" value="TFK99207.1"/>
    <property type="molecule type" value="Genomic_DNA"/>
</dbReference>
<evidence type="ECO:0000259" key="5">
    <source>
        <dbReference type="PROSITE" id="PS00498"/>
    </source>
</evidence>
<dbReference type="OrthoDB" id="6132182at2759"/>
<feature type="domain" description="Tyrosinase copper-binding" evidence="4">
    <location>
        <begin position="99"/>
        <end position="116"/>
    </location>
</feature>
<evidence type="ECO:0000256" key="1">
    <source>
        <dbReference type="ARBA" id="ARBA00022723"/>
    </source>
</evidence>
<dbReference type="GO" id="GO:0016491">
    <property type="term" value="F:oxidoreductase activity"/>
    <property type="evidence" value="ECO:0007669"/>
    <property type="project" value="InterPro"/>
</dbReference>
<keyword evidence="2" id="KW-0186">Copper</keyword>
<feature type="domain" description="Tyrosinase copper-binding" evidence="5">
    <location>
        <begin position="264"/>
        <end position="275"/>
    </location>
</feature>
<evidence type="ECO:0000256" key="2">
    <source>
        <dbReference type="ARBA" id="ARBA00023008"/>
    </source>
</evidence>
<dbReference type="AlphaFoldDB" id="A0A5C3QDH9"/>
<feature type="signal peptide" evidence="3">
    <location>
        <begin position="1"/>
        <end position="17"/>
    </location>
</feature>
<name>A0A5C3QDH9_9AGAR</name>
<dbReference type="InterPro" id="IPR002227">
    <property type="entry name" value="Tyrosinase_Cu-bd"/>
</dbReference>
<reference evidence="6 7" key="1">
    <citation type="journal article" date="2019" name="Nat. Ecol. Evol.">
        <title>Megaphylogeny resolves global patterns of mushroom evolution.</title>
        <authorList>
            <person name="Varga T."/>
            <person name="Krizsan K."/>
            <person name="Foldi C."/>
            <person name="Dima B."/>
            <person name="Sanchez-Garcia M."/>
            <person name="Sanchez-Ramirez S."/>
            <person name="Szollosi G.J."/>
            <person name="Szarkandi J.G."/>
            <person name="Papp V."/>
            <person name="Albert L."/>
            <person name="Andreopoulos W."/>
            <person name="Angelini C."/>
            <person name="Antonin V."/>
            <person name="Barry K.W."/>
            <person name="Bougher N.L."/>
            <person name="Buchanan P."/>
            <person name="Buyck B."/>
            <person name="Bense V."/>
            <person name="Catcheside P."/>
            <person name="Chovatia M."/>
            <person name="Cooper J."/>
            <person name="Damon W."/>
            <person name="Desjardin D."/>
            <person name="Finy P."/>
            <person name="Geml J."/>
            <person name="Haridas S."/>
            <person name="Hughes K."/>
            <person name="Justo A."/>
            <person name="Karasinski D."/>
            <person name="Kautmanova I."/>
            <person name="Kiss B."/>
            <person name="Kocsube S."/>
            <person name="Kotiranta H."/>
            <person name="LaButti K.M."/>
            <person name="Lechner B.E."/>
            <person name="Liimatainen K."/>
            <person name="Lipzen A."/>
            <person name="Lukacs Z."/>
            <person name="Mihaltcheva S."/>
            <person name="Morgado L.N."/>
            <person name="Niskanen T."/>
            <person name="Noordeloos M.E."/>
            <person name="Ohm R.A."/>
            <person name="Ortiz-Santana B."/>
            <person name="Ovrebo C."/>
            <person name="Racz N."/>
            <person name="Riley R."/>
            <person name="Savchenko A."/>
            <person name="Shiryaev A."/>
            <person name="Soop K."/>
            <person name="Spirin V."/>
            <person name="Szebenyi C."/>
            <person name="Tomsovsky M."/>
            <person name="Tulloss R.E."/>
            <person name="Uehling J."/>
            <person name="Grigoriev I.V."/>
            <person name="Vagvolgyi C."/>
            <person name="Papp T."/>
            <person name="Martin F.M."/>
            <person name="Miettinen O."/>
            <person name="Hibbett D.S."/>
            <person name="Nagy L.G."/>
        </authorList>
    </citation>
    <scope>NUCLEOTIDE SEQUENCE [LARGE SCALE GENOMIC DNA]</scope>
    <source>
        <strain evidence="6 7">CBS 309.79</strain>
    </source>
</reference>
<dbReference type="InterPro" id="IPR050316">
    <property type="entry name" value="Tyrosinase/Hemocyanin"/>
</dbReference>
<protein>
    <submittedName>
        <fullName evidence="6">Di-copper centre-containing protein</fullName>
    </submittedName>
</protein>
<dbReference type="SUPFAM" id="SSF48056">
    <property type="entry name" value="Di-copper centre-containing domain"/>
    <property type="match status" value="1"/>
</dbReference>
<keyword evidence="3" id="KW-0732">Signal</keyword>
<gene>
    <name evidence="6" type="ORF">BDV98DRAFT_511097</name>
</gene>
<keyword evidence="7" id="KW-1185">Reference proteome</keyword>
<evidence type="ECO:0000259" key="4">
    <source>
        <dbReference type="PROSITE" id="PS00497"/>
    </source>
</evidence>
<accession>A0A5C3QDH9</accession>
<keyword evidence="1" id="KW-0479">Metal-binding</keyword>
<dbReference type="PRINTS" id="PR00092">
    <property type="entry name" value="TYROSINASE"/>
</dbReference>
<dbReference type="InterPro" id="IPR008922">
    <property type="entry name" value="Di-copper_centre_dom_sf"/>
</dbReference>
<organism evidence="6 7">
    <name type="scientific">Pterulicium gracile</name>
    <dbReference type="NCBI Taxonomy" id="1884261"/>
    <lineage>
        <taxon>Eukaryota</taxon>
        <taxon>Fungi</taxon>
        <taxon>Dikarya</taxon>
        <taxon>Basidiomycota</taxon>
        <taxon>Agaricomycotina</taxon>
        <taxon>Agaricomycetes</taxon>
        <taxon>Agaricomycetidae</taxon>
        <taxon>Agaricales</taxon>
        <taxon>Pleurotineae</taxon>
        <taxon>Pterulaceae</taxon>
        <taxon>Pterulicium</taxon>
    </lineage>
</organism>
<dbReference type="PANTHER" id="PTHR11474">
    <property type="entry name" value="TYROSINASE FAMILY MEMBER"/>
    <property type="match status" value="1"/>
</dbReference>
<dbReference type="STRING" id="1884261.A0A5C3QDH9"/>
<dbReference type="GO" id="GO:0046872">
    <property type="term" value="F:metal ion binding"/>
    <property type="evidence" value="ECO:0007669"/>
    <property type="project" value="UniProtKB-KW"/>
</dbReference>
<dbReference type="Gene3D" id="1.10.1280.10">
    <property type="entry name" value="Di-copper center containing domain from catechol oxidase"/>
    <property type="match status" value="1"/>
</dbReference>
<evidence type="ECO:0000256" key="3">
    <source>
        <dbReference type="SAM" id="SignalP"/>
    </source>
</evidence>
<sequence length="351" mass="39662">MFSHILFLSPLALQAIAFPSHLESRAGPCRKPSVRQEWRNFSKQQKTAWIDAFKCLESKPHDPTLQPVPSAPGLPPMNTTGSLYDDFTYVHINLYPFIHFNALFLPWHRWYLHTLEQLVETECGYKGPMGYWDWTKDASNLKESTMFDGNKKSGLGGFGKANNDFVVKDDAFADSVRSYPSPHTISRNFSETPFDENRFQPTPWIPKTRIRDVVTPGTVQSVINGHQGDFKGFLDAFDIVEGFHTGVHLMVGGDLMDPAISPNDPLFFLHHGMLDRVWYLWQKKSTRNKKAFSGGLTPGLATLEQFLEFRSAGMDPQASLTTPIPNANFRDAVTVGDVLDTESGYLCYVYE</sequence>
<dbReference type="PROSITE" id="PS00498">
    <property type="entry name" value="TYROSINASE_2"/>
    <property type="match status" value="1"/>
</dbReference>
<dbReference type="PROSITE" id="PS00497">
    <property type="entry name" value="TYROSINASE_1"/>
    <property type="match status" value="1"/>
</dbReference>
<evidence type="ECO:0000313" key="6">
    <source>
        <dbReference type="EMBL" id="TFK99207.1"/>
    </source>
</evidence>
<evidence type="ECO:0000313" key="7">
    <source>
        <dbReference type="Proteomes" id="UP000305067"/>
    </source>
</evidence>